<reference evidence="3" key="1">
    <citation type="submission" date="2017-01" db="EMBL/GenBank/DDBJ databases">
        <authorList>
            <person name="Varghese N."/>
            <person name="Submissions S."/>
        </authorList>
    </citation>
    <scope>NUCLEOTIDE SEQUENCE [LARGE SCALE GENOMIC DNA]</scope>
    <source>
        <strain evidence="3">DSM 21768</strain>
    </source>
</reference>
<sequence length="152" mass="17203">MRASGKWLAGLALLSLSLLGYADSTVDTATNDGRFGQQIMTGEALSKNADRSGMLLLYCLDSSWYRLGAMFPEMSKQEKSERLIEVCQSYIDTYSVYNVLLAADYYGEPKSEQQAWQIIQDNRQRGDNQGEQEVHEMIRKYAQTLDDTPPNK</sequence>
<gene>
    <name evidence="2" type="ORF">SAMN02745664_10295</name>
</gene>
<protein>
    <recommendedName>
        <fullName evidence="4">Sel1 repeat-containing protein</fullName>
    </recommendedName>
</protein>
<dbReference type="Proteomes" id="UP000187495">
    <property type="component" value="Unassembled WGS sequence"/>
</dbReference>
<organism evidence="2 3">
    <name type="scientific">Moraxella cuniculi DSM 21768</name>
    <dbReference type="NCBI Taxonomy" id="1122245"/>
    <lineage>
        <taxon>Bacteria</taxon>
        <taxon>Pseudomonadati</taxon>
        <taxon>Pseudomonadota</taxon>
        <taxon>Gammaproteobacteria</taxon>
        <taxon>Moraxellales</taxon>
        <taxon>Moraxellaceae</taxon>
        <taxon>Moraxella</taxon>
    </lineage>
</organism>
<dbReference type="AlphaFoldDB" id="A0A1N7DTC8"/>
<keyword evidence="3" id="KW-1185">Reference proteome</keyword>
<name>A0A1N7DTC8_9GAMM</name>
<dbReference type="RefSeq" id="WP_076554585.1">
    <property type="nucleotide sequence ID" value="NZ_FTNU01000002.1"/>
</dbReference>
<keyword evidence="1" id="KW-0732">Signal</keyword>
<proteinExistence type="predicted"/>
<evidence type="ECO:0000256" key="1">
    <source>
        <dbReference type="SAM" id="SignalP"/>
    </source>
</evidence>
<accession>A0A1N7DTC8</accession>
<evidence type="ECO:0000313" key="2">
    <source>
        <dbReference type="EMBL" id="SIR79038.1"/>
    </source>
</evidence>
<dbReference type="EMBL" id="FTNU01000002">
    <property type="protein sequence ID" value="SIR79038.1"/>
    <property type="molecule type" value="Genomic_DNA"/>
</dbReference>
<evidence type="ECO:0000313" key="3">
    <source>
        <dbReference type="Proteomes" id="UP000187495"/>
    </source>
</evidence>
<feature type="signal peptide" evidence="1">
    <location>
        <begin position="1"/>
        <end position="22"/>
    </location>
</feature>
<evidence type="ECO:0008006" key="4">
    <source>
        <dbReference type="Google" id="ProtNLM"/>
    </source>
</evidence>
<feature type="chain" id="PRO_5009941153" description="Sel1 repeat-containing protein" evidence="1">
    <location>
        <begin position="23"/>
        <end position="152"/>
    </location>
</feature>